<sequence length="106" mass="12211">MTEIKEGIILNFEKAAALFQLGKEHYGNKTPFVYISNRINSYSFEPTAHYKSTDLFPNLLGFAVVTYDLLNKEVAELEQVFLNKPTQIFHTLDDAIAWVEQLIIRD</sequence>
<dbReference type="AlphaFoldDB" id="A0A554VQ65"/>
<reference evidence="1 2" key="1">
    <citation type="submission" date="2019-07" db="EMBL/GenBank/DDBJ databases">
        <title>The draft genome sequence of Aquimarina algiphila M91.</title>
        <authorList>
            <person name="Meng X."/>
        </authorList>
    </citation>
    <scope>NUCLEOTIDE SEQUENCE [LARGE SCALE GENOMIC DNA]</scope>
    <source>
        <strain evidence="1 2">M91</strain>
    </source>
</reference>
<name>A0A554VQ65_9FLAO</name>
<keyword evidence="2" id="KW-1185">Reference proteome</keyword>
<dbReference type="Proteomes" id="UP000318833">
    <property type="component" value="Unassembled WGS sequence"/>
</dbReference>
<dbReference type="EMBL" id="VLNR01000005">
    <property type="protein sequence ID" value="TSE10677.1"/>
    <property type="molecule type" value="Genomic_DNA"/>
</dbReference>
<evidence type="ECO:0008006" key="3">
    <source>
        <dbReference type="Google" id="ProtNLM"/>
    </source>
</evidence>
<comment type="caution">
    <text evidence="1">The sequence shown here is derived from an EMBL/GenBank/DDBJ whole genome shotgun (WGS) entry which is preliminary data.</text>
</comment>
<dbReference type="RefSeq" id="WP_143915483.1">
    <property type="nucleotide sequence ID" value="NZ_CANLFO010000001.1"/>
</dbReference>
<evidence type="ECO:0000313" key="2">
    <source>
        <dbReference type="Proteomes" id="UP000318833"/>
    </source>
</evidence>
<gene>
    <name evidence="1" type="ORF">FOF46_03600</name>
</gene>
<organism evidence="1 2">
    <name type="scientific">Aquimarina algiphila</name>
    <dbReference type="NCBI Taxonomy" id="2047982"/>
    <lineage>
        <taxon>Bacteria</taxon>
        <taxon>Pseudomonadati</taxon>
        <taxon>Bacteroidota</taxon>
        <taxon>Flavobacteriia</taxon>
        <taxon>Flavobacteriales</taxon>
        <taxon>Flavobacteriaceae</taxon>
        <taxon>Aquimarina</taxon>
    </lineage>
</organism>
<dbReference type="OrthoDB" id="1144359at2"/>
<evidence type="ECO:0000313" key="1">
    <source>
        <dbReference type="EMBL" id="TSE10677.1"/>
    </source>
</evidence>
<accession>A0A554VQ65</accession>
<proteinExistence type="predicted"/>
<protein>
    <recommendedName>
        <fullName evidence="3">STAS/SEC14 domain-containing protein</fullName>
    </recommendedName>
</protein>